<gene>
    <name evidence="1" type="ORF">ACI1P1_00195</name>
</gene>
<keyword evidence="1" id="KW-0032">Aminotransferase</keyword>
<name>A0ACC7NRF4_9BACL</name>
<proteinExistence type="predicted"/>
<evidence type="ECO:0000313" key="2">
    <source>
        <dbReference type="Proteomes" id="UP001631969"/>
    </source>
</evidence>
<reference evidence="1" key="1">
    <citation type="submission" date="2024-12" db="EMBL/GenBank/DDBJ databases">
        <authorList>
            <person name="Wu N."/>
        </authorList>
    </citation>
    <scope>NUCLEOTIDE SEQUENCE</scope>
    <source>
        <strain evidence="1">P15</strain>
    </source>
</reference>
<dbReference type="EMBL" id="JBJURJ010000001">
    <property type="protein sequence ID" value="MFM9326705.1"/>
    <property type="molecule type" value="Genomic_DNA"/>
</dbReference>
<comment type="caution">
    <text evidence="1">The sequence shown here is derived from an EMBL/GenBank/DDBJ whole genome shotgun (WGS) entry which is preliminary data.</text>
</comment>
<keyword evidence="1" id="KW-0808">Transferase</keyword>
<evidence type="ECO:0000313" key="1">
    <source>
        <dbReference type="EMBL" id="MFM9326705.1"/>
    </source>
</evidence>
<keyword evidence="2" id="KW-1185">Reference proteome</keyword>
<dbReference type="Proteomes" id="UP001631969">
    <property type="component" value="Unassembled WGS sequence"/>
</dbReference>
<organism evidence="1 2">
    <name type="scientific">Paenibacillus mesotrionivorans</name>
    <dbReference type="NCBI Taxonomy" id="3160968"/>
    <lineage>
        <taxon>Bacteria</taxon>
        <taxon>Bacillati</taxon>
        <taxon>Bacillota</taxon>
        <taxon>Bacilli</taxon>
        <taxon>Bacillales</taxon>
        <taxon>Paenibacillaceae</taxon>
        <taxon>Paenibacillus</taxon>
    </lineage>
</organism>
<sequence length="405" mass="44729">MEFRFASRMSRFTSSAVRDILKLTQGRDIISFSGGLPAEELFPAEELKSAFSRVFADRRVMQYGLTEGLPELRQLLSQRLAGKGIPASPDQLLITSGSQQSIDLTARILLEPGDLVITENPTYLAALQVFQSSGATILGLDTDENGIRPDLLETTLRDHQPKLLYVIPTFANPTGAIWSLERRKEILALCTRYETMILEDDPYGELSFEAEALPPSIKALADETGFPGVIYTSTFSKTVVPALRIGWTAADETVIRQLAKAKQTADLHSSCLDQAALAELLKAFDLDGHIRHIRLEYAARMQAMLEVLRTDPAFSEIKVRTPKGGMFLWLELPGEVDMEALLRLAVEEGVAFVPGTGFHTDGRGSRTIRLNFSHSAPEVIREGMQRLKRAYIRCRSGTGAEAAMS</sequence>
<protein>
    <submittedName>
        <fullName evidence="1">PLP-dependent aminotransferase family protein</fullName>
    </submittedName>
</protein>
<accession>A0ACC7NRF4</accession>